<dbReference type="EMBL" id="LBZA01000041">
    <property type="protein sequence ID" value="KKR62771.1"/>
    <property type="molecule type" value="Genomic_DNA"/>
</dbReference>
<keyword evidence="1" id="KW-0812">Transmembrane</keyword>
<dbReference type="PANTHER" id="PTHR37422">
    <property type="entry name" value="TEICHURONIC ACID BIOSYNTHESIS PROTEIN TUAE"/>
    <property type="match status" value="1"/>
</dbReference>
<dbReference type="InterPro" id="IPR011990">
    <property type="entry name" value="TPR-like_helical_dom_sf"/>
</dbReference>
<keyword evidence="1" id="KW-1133">Transmembrane helix</keyword>
<organism evidence="2 3">
    <name type="scientific">Candidatus Woesebacteria bacterium GW2011_GWA1_40_43</name>
    <dbReference type="NCBI Taxonomy" id="1618553"/>
    <lineage>
        <taxon>Bacteria</taxon>
        <taxon>Candidatus Woeseibacteriota</taxon>
    </lineage>
</organism>
<name>A0A0G0SK76_9BACT</name>
<keyword evidence="1" id="KW-0472">Membrane</keyword>
<feature type="transmembrane region" description="Helical" evidence="1">
    <location>
        <begin position="248"/>
        <end position="272"/>
    </location>
</feature>
<feature type="transmembrane region" description="Helical" evidence="1">
    <location>
        <begin position="122"/>
        <end position="143"/>
    </location>
</feature>
<feature type="transmembrane region" description="Helical" evidence="1">
    <location>
        <begin position="207"/>
        <end position="228"/>
    </location>
</feature>
<accession>A0A0G0SK76</accession>
<gene>
    <name evidence="2" type="ORF">UU02_C0041G0002</name>
</gene>
<feature type="transmembrane region" description="Helical" evidence="1">
    <location>
        <begin position="292"/>
        <end position="314"/>
    </location>
</feature>
<evidence type="ECO:0000256" key="1">
    <source>
        <dbReference type="SAM" id="Phobius"/>
    </source>
</evidence>
<dbReference type="Proteomes" id="UP000034293">
    <property type="component" value="Unassembled WGS sequence"/>
</dbReference>
<proteinExistence type="predicted"/>
<feature type="transmembrane region" description="Helical" evidence="1">
    <location>
        <begin position="20"/>
        <end position="39"/>
    </location>
</feature>
<evidence type="ECO:0000313" key="3">
    <source>
        <dbReference type="Proteomes" id="UP000034293"/>
    </source>
</evidence>
<sequence length="461" mass="50557">MVIAYLATTIFRTPNKMEAFFYPGTTTFVLLSALFYLIVNQFTRRGKNAVLLALFTSGIFLSVSILFTQLGVFAKIPQLPTFMKDPAFNPMGASLQSVIYLFALLPIGVAQIIKEKEIVKRIFFGVASAVIIFGIALSGINMLPGKPQAPVLPSWQTSWEVVAEALKQSPLLGVGSANYLSAFNVYRPVSYNGTNLWQVRFYSANNYYFTLMTELGFIGIAAITILLISIYKKLSLDYKSKAWEEISIAILVLAFAVFPAAPALIFLFMVLLAVFSGSEDKPITIATNKVPAIIVASPIFLAIVALAIFGTRAVMAEANYKKSLDALTANDAKNTYNYMVQAVKLNPYVDRYHASLAQVDMALANSLAGKKDLTEEDRTAVTQLVQEAISEGKATVTLNSSRSSNWEVLAQIYRSIMSFAEGSDQYAIQTYSQAVALDPINPDLRQCPLQSCCSICRQEGL</sequence>
<dbReference type="PANTHER" id="PTHR37422:SF13">
    <property type="entry name" value="LIPOPOLYSACCHARIDE BIOSYNTHESIS PROTEIN PA4999-RELATED"/>
    <property type="match status" value="1"/>
</dbReference>
<feature type="transmembrane region" description="Helical" evidence="1">
    <location>
        <begin position="51"/>
        <end position="73"/>
    </location>
</feature>
<protein>
    <recommendedName>
        <fullName evidence="4">O-antigen polymerase</fullName>
    </recommendedName>
</protein>
<comment type="caution">
    <text evidence="2">The sequence shown here is derived from an EMBL/GenBank/DDBJ whole genome shotgun (WGS) entry which is preliminary data.</text>
</comment>
<evidence type="ECO:0000313" key="2">
    <source>
        <dbReference type="EMBL" id="KKR62771.1"/>
    </source>
</evidence>
<evidence type="ECO:0008006" key="4">
    <source>
        <dbReference type="Google" id="ProtNLM"/>
    </source>
</evidence>
<dbReference type="Gene3D" id="1.25.40.10">
    <property type="entry name" value="Tetratricopeptide repeat domain"/>
    <property type="match status" value="1"/>
</dbReference>
<reference evidence="2 3" key="1">
    <citation type="journal article" date="2015" name="Nature">
        <title>rRNA introns, odd ribosomes, and small enigmatic genomes across a large radiation of phyla.</title>
        <authorList>
            <person name="Brown C.T."/>
            <person name="Hug L.A."/>
            <person name="Thomas B.C."/>
            <person name="Sharon I."/>
            <person name="Castelle C.J."/>
            <person name="Singh A."/>
            <person name="Wilkins M.J."/>
            <person name="Williams K.H."/>
            <person name="Banfield J.F."/>
        </authorList>
    </citation>
    <scope>NUCLEOTIDE SEQUENCE [LARGE SCALE GENOMIC DNA]</scope>
</reference>
<feature type="transmembrane region" description="Helical" evidence="1">
    <location>
        <begin position="93"/>
        <end position="110"/>
    </location>
</feature>
<dbReference type="AlphaFoldDB" id="A0A0G0SK76"/>
<dbReference type="InterPro" id="IPR051533">
    <property type="entry name" value="WaaL-like"/>
</dbReference>